<evidence type="ECO:0000313" key="3">
    <source>
        <dbReference type="EMBL" id="OTG17217.1"/>
    </source>
</evidence>
<dbReference type="SUPFAM" id="SSF52058">
    <property type="entry name" value="L domain-like"/>
    <property type="match status" value="1"/>
</dbReference>
<dbReference type="Pfam" id="PF13516">
    <property type="entry name" value="LRR_6"/>
    <property type="match status" value="1"/>
</dbReference>
<dbReference type="Proteomes" id="UP000215914">
    <property type="component" value="Chromosome 8"/>
</dbReference>
<dbReference type="Pfam" id="PF00560">
    <property type="entry name" value="LRR_1"/>
    <property type="match status" value="1"/>
</dbReference>
<dbReference type="EMBL" id="MNCJ02000323">
    <property type="protein sequence ID" value="KAF5793729.1"/>
    <property type="molecule type" value="Genomic_DNA"/>
</dbReference>
<name>A0A251U1I0_HELAN</name>
<accession>A0A251U1I0</accession>
<dbReference type="Gramene" id="mRNA:HanXRQr2_Chr08g0319741">
    <property type="protein sequence ID" value="mRNA:HanXRQr2_Chr08g0319741"/>
    <property type="gene ID" value="HanXRQr2_Chr08g0319741"/>
</dbReference>
<dbReference type="PANTHER" id="PTHR16083:SF65">
    <property type="entry name" value="DISEASE RESISTANCE PROTEIN RPP8-LIKE"/>
    <property type="match status" value="1"/>
</dbReference>
<dbReference type="InterPro" id="IPR032675">
    <property type="entry name" value="LRR_dom_sf"/>
</dbReference>
<reference evidence="3" key="2">
    <citation type="submission" date="2017-02" db="EMBL/GenBank/DDBJ databases">
        <title>Sunflower complete genome.</title>
        <authorList>
            <person name="Langlade N."/>
            <person name="Munos S."/>
        </authorList>
    </citation>
    <scope>NUCLEOTIDE SEQUENCE [LARGE SCALE GENOMIC DNA]</scope>
    <source>
        <tissue evidence="3">Leaves</tissue>
    </source>
</reference>
<gene>
    <name evidence="2" type="ORF">HannXRQ_Chr08g0209561</name>
    <name evidence="3" type="ORF">HannXRQ_Chr08g0209581</name>
    <name evidence="1" type="ORF">HanXRQr2_Chr08g0319741</name>
</gene>
<evidence type="ECO:0000313" key="2">
    <source>
        <dbReference type="EMBL" id="OTG17215.1"/>
    </source>
</evidence>
<dbReference type="PANTHER" id="PTHR16083">
    <property type="entry name" value="LEUCINE RICH REPEAT CONTAINING PROTEIN"/>
    <property type="match status" value="1"/>
</dbReference>
<dbReference type="AlphaFoldDB" id="A0A251U1I0"/>
<dbReference type="EMBL" id="CM007897">
    <property type="protein sequence ID" value="OTG17215.1"/>
    <property type="molecule type" value="Genomic_DNA"/>
</dbReference>
<evidence type="ECO:0000313" key="1">
    <source>
        <dbReference type="EMBL" id="KAF5793729.1"/>
    </source>
</evidence>
<sequence length="310" mass="36268">MNRIRLQSFQQDSSVNLKFAQFPCFLRKLNLSFCKLGDEDFPSSICELVNLQVLDLRGNYFSRLHFSLSRTPNLKVLNLSCCESHVELPDLPSSIAILKANICSSLESLGYISNYKWLWKVSLWNSNKLPRRERVLHSMLQGNAVENRFMSLTLPGRQPEMFCNTTTFITLQLPPNWNSEFTGFLVSAENYLWKDECVIVIKQEMSMDPQTDHHHDEFDINLDSYEYAQIGYVPFGSLRHTPWWNSAHTNISFEIQGKRNCKVERVPRRSNSGDSRERANDTLDCSECLEEEYEYRNTFKIINDPIRWRL</sequence>
<dbReference type="OMA" id="NCNGERA"/>
<evidence type="ECO:0000313" key="4">
    <source>
        <dbReference type="Proteomes" id="UP000215914"/>
    </source>
</evidence>
<organism evidence="3 4">
    <name type="scientific">Helianthus annuus</name>
    <name type="common">Common sunflower</name>
    <dbReference type="NCBI Taxonomy" id="4232"/>
    <lineage>
        <taxon>Eukaryota</taxon>
        <taxon>Viridiplantae</taxon>
        <taxon>Streptophyta</taxon>
        <taxon>Embryophyta</taxon>
        <taxon>Tracheophyta</taxon>
        <taxon>Spermatophyta</taxon>
        <taxon>Magnoliopsida</taxon>
        <taxon>eudicotyledons</taxon>
        <taxon>Gunneridae</taxon>
        <taxon>Pentapetalae</taxon>
        <taxon>asterids</taxon>
        <taxon>campanulids</taxon>
        <taxon>Asterales</taxon>
        <taxon>Asteraceae</taxon>
        <taxon>Asteroideae</taxon>
        <taxon>Heliantheae alliance</taxon>
        <taxon>Heliantheae</taxon>
        <taxon>Helianthus</taxon>
    </lineage>
</organism>
<protein>
    <submittedName>
        <fullName evidence="1">Leucine-rich repeat domain superfamily</fullName>
    </submittedName>
    <submittedName>
        <fullName evidence="3">Putative leucine-rich repeat domain, L domain-like protein</fullName>
    </submittedName>
</protein>
<dbReference type="EMBL" id="CM007897">
    <property type="protein sequence ID" value="OTG17217.1"/>
    <property type="molecule type" value="Genomic_DNA"/>
</dbReference>
<keyword evidence="4" id="KW-1185">Reference proteome</keyword>
<reference evidence="1" key="3">
    <citation type="submission" date="2020-06" db="EMBL/GenBank/DDBJ databases">
        <title>Helianthus annuus Genome sequencing and assembly Release 2.</title>
        <authorList>
            <person name="Gouzy J."/>
            <person name="Langlade N."/>
            <person name="Munos S."/>
        </authorList>
    </citation>
    <scope>NUCLEOTIDE SEQUENCE</scope>
    <source>
        <tissue evidence="1">Leaves</tissue>
    </source>
</reference>
<dbReference type="InterPro" id="IPR001611">
    <property type="entry name" value="Leu-rich_rpt"/>
</dbReference>
<proteinExistence type="predicted"/>
<reference evidence="1 4" key="1">
    <citation type="journal article" date="2017" name="Nature">
        <title>The sunflower genome provides insights into oil metabolism, flowering and Asterid evolution.</title>
        <authorList>
            <person name="Badouin H."/>
            <person name="Gouzy J."/>
            <person name="Grassa C.J."/>
            <person name="Murat F."/>
            <person name="Staton S.E."/>
            <person name="Cottret L."/>
            <person name="Lelandais-Briere C."/>
            <person name="Owens G.L."/>
            <person name="Carrere S."/>
            <person name="Mayjonade B."/>
            <person name="Legrand L."/>
            <person name="Gill N."/>
            <person name="Kane N.C."/>
            <person name="Bowers J.E."/>
            <person name="Hubner S."/>
            <person name="Bellec A."/>
            <person name="Berard A."/>
            <person name="Berges H."/>
            <person name="Blanchet N."/>
            <person name="Boniface M.C."/>
            <person name="Brunel D."/>
            <person name="Catrice O."/>
            <person name="Chaidir N."/>
            <person name="Claudel C."/>
            <person name="Donnadieu C."/>
            <person name="Faraut T."/>
            <person name="Fievet G."/>
            <person name="Helmstetter N."/>
            <person name="King M."/>
            <person name="Knapp S.J."/>
            <person name="Lai Z."/>
            <person name="Le Paslier M.C."/>
            <person name="Lippi Y."/>
            <person name="Lorenzon L."/>
            <person name="Mandel J.R."/>
            <person name="Marage G."/>
            <person name="Marchand G."/>
            <person name="Marquand E."/>
            <person name="Bret-Mestries E."/>
            <person name="Morien E."/>
            <person name="Nambeesan S."/>
            <person name="Nguyen T."/>
            <person name="Pegot-Espagnet P."/>
            <person name="Pouilly N."/>
            <person name="Raftis F."/>
            <person name="Sallet E."/>
            <person name="Schiex T."/>
            <person name="Thomas J."/>
            <person name="Vandecasteele C."/>
            <person name="Vares D."/>
            <person name="Vear F."/>
            <person name="Vautrin S."/>
            <person name="Crespi M."/>
            <person name="Mangin B."/>
            <person name="Burke J.M."/>
            <person name="Salse J."/>
            <person name="Munos S."/>
            <person name="Vincourt P."/>
            <person name="Rieseberg L.H."/>
            <person name="Langlade N.B."/>
        </authorList>
    </citation>
    <scope>NUCLEOTIDE SEQUENCE [LARGE SCALE GENOMIC DNA]</scope>
    <source>
        <strain evidence="4">cv. SF193</strain>
        <tissue evidence="1">Leaves</tissue>
    </source>
</reference>
<dbReference type="Gene3D" id="3.80.10.10">
    <property type="entry name" value="Ribonuclease Inhibitor"/>
    <property type="match status" value="1"/>
</dbReference>